<dbReference type="GeneID" id="80896118"/>
<name>A0A9W8QJ16_AKAMU</name>
<dbReference type="AlphaFoldDB" id="A0A9W8QJ16"/>
<comment type="caution">
    <text evidence="1">The sequence shown here is derived from an EMBL/GenBank/DDBJ whole genome shotgun (WGS) entry which is preliminary data.</text>
</comment>
<sequence length="86" mass="9871">MSTQSSYIAAWNYLEAFGYCTGHLARLLFRTSIDSLLGRLGKFTTVGRLLHRSSLLYHSFSFIAPHSFSRLHDYFSSMASSRYPRL</sequence>
<dbReference type="RefSeq" id="XP_056056800.1">
    <property type="nucleotide sequence ID" value="XM_056202215.1"/>
</dbReference>
<organism evidence="1 2">
    <name type="scientific">Akanthomyces muscarius</name>
    <name type="common">Entomopathogenic fungus</name>
    <name type="synonym">Lecanicillium muscarium</name>
    <dbReference type="NCBI Taxonomy" id="2231603"/>
    <lineage>
        <taxon>Eukaryota</taxon>
        <taxon>Fungi</taxon>
        <taxon>Dikarya</taxon>
        <taxon>Ascomycota</taxon>
        <taxon>Pezizomycotina</taxon>
        <taxon>Sordariomycetes</taxon>
        <taxon>Hypocreomycetidae</taxon>
        <taxon>Hypocreales</taxon>
        <taxon>Cordycipitaceae</taxon>
        <taxon>Akanthomyces</taxon>
    </lineage>
</organism>
<dbReference type="EMBL" id="JAJHUN010000006">
    <property type="protein sequence ID" value="KAJ4158433.1"/>
    <property type="molecule type" value="Genomic_DNA"/>
</dbReference>
<dbReference type="Proteomes" id="UP001144673">
    <property type="component" value="Unassembled WGS sequence"/>
</dbReference>
<keyword evidence="2" id="KW-1185">Reference proteome</keyword>
<accession>A0A9W8QJ16</accession>
<gene>
    <name evidence="1" type="ORF">LMH87_008959</name>
</gene>
<proteinExistence type="predicted"/>
<reference evidence="1" key="1">
    <citation type="journal article" date="2023" name="Access Microbiol">
        <title>De-novo genome assembly for Akanthomyces muscarius, a biocontrol agent of insect agricultural pests.</title>
        <authorList>
            <person name="Erdos Z."/>
            <person name="Studholme D.J."/>
            <person name="Raymond B."/>
            <person name="Sharma M."/>
        </authorList>
    </citation>
    <scope>NUCLEOTIDE SEQUENCE</scope>
    <source>
        <strain evidence="1">Ve6</strain>
    </source>
</reference>
<evidence type="ECO:0000313" key="2">
    <source>
        <dbReference type="Proteomes" id="UP001144673"/>
    </source>
</evidence>
<evidence type="ECO:0000313" key="1">
    <source>
        <dbReference type="EMBL" id="KAJ4158433.1"/>
    </source>
</evidence>
<dbReference type="KEGG" id="amus:LMH87_008959"/>
<protein>
    <submittedName>
        <fullName evidence="1">Uncharacterized protein</fullName>
    </submittedName>
</protein>